<protein>
    <recommendedName>
        <fullName evidence="3">Uracil DNA glycosylase superfamily protein</fullName>
    </recommendedName>
</protein>
<dbReference type="Gene3D" id="3.40.470.10">
    <property type="entry name" value="Uracil-DNA glycosylase-like domain"/>
    <property type="match status" value="1"/>
</dbReference>
<reference evidence="1 2" key="1">
    <citation type="submission" date="2020-07" db="EMBL/GenBank/DDBJ databases">
        <title>Sequencing the genomes of 1000 actinobacteria strains.</title>
        <authorList>
            <person name="Klenk H.-P."/>
        </authorList>
    </citation>
    <scope>NUCLEOTIDE SEQUENCE [LARGE SCALE GENOMIC DNA]</scope>
    <source>
        <strain evidence="1 2">DSM 17380</strain>
    </source>
</reference>
<accession>A0A852R6C5</accession>
<evidence type="ECO:0008006" key="3">
    <source>
        <dbReference type="Google" id="ProtNLM"/>
    </source>
</evidence>
<name>A0A852R6C5_9MICO</name>
<dbReference type="AlphaFoldDB" id="A0A852R6C5"/>
<evidence type="ECO:0000313" key="1">
    <source>
        <dbReference type="EMBL" id="NYD27035.1"/>
    </source>
</evidence>
<sequence length="242" mass="26622">MPTLSIPFSIYQGLRDLSLTHPEYANLWRMGQIASWSRWGVTTQELAPITADNEADFTALEPFSTGVVFFGINMGGTDIPSTIPDWANFHNHGPDTTLSKSFAESLRRFSTPIPAFYMTDVFKLVATPNAQDLESKIKSDMEVGVDHVARCAEILKEELRLCLAGTGGQPPVLVGMGKAAHDWLTGAHRSRDRRIADAVDLVLGDGAHQRVIRMHHYANGQGSTVLRADKIEEAITRALHAQ</sequence>
<comment type="caution">
    <text evidence="1">The sequence shown here is derived from an EMBL/GenBank/DDBJ whole genome shotgun (WGS) entry which is preliminary data.</text>
</comment>
<dbReference type="RefSeq" id="WP_185987075.1">
    <property type="nucleotide sequence ID" value="NZ_BAAALZ010000001.1"/>
</dbReference>
<dbReference type="InterPro" id="IPR036895">
    <property type="entry name" value="Uracil-DNA_glycosylase-like_sf"/>
</dbReference>
<gene>
    <name evidence="1" type="ORF">BJ960_001838</name>
</gene>
<keyword evidence="2" id="KW-1185">Reference proteome</keyword>
<dbReference type="EMBL" id="JACCBD010000001">
    <property type="protein sequence ID" value="NYD27035.1"/>
    <property type="molecule type" value="Genomic_DNA"/>
</dbReference>
<proteinExistence type="predicted"/>
<evidence type="ECO:0000313" key="2">
    <source>
        <dbReference type="Proteomes" id="UP000586095"/>
    </source>
</evidence>
<organism evidence="1 2">
    <name type="scientific">Leucobacter aridicollis</name>
    <dbReference type="NCBI Taxonomy" id="283878"/>
    <lineage>
        <taxon>Bacteria</taxon>
        <taxon>Bacillati</taxon>
        <taxon>Actinomycetota</taxon>
        <taxon>Actinomycetes</taxon>
        <taxon>Micrococcales</taxon>
        <taxon>Microbacteriaceae</taxon>
        <taxon>Leucobacter</taxon>
    </lineage>
</organism>
<dbReference type="Proteomes" id="UP000586095">
    <property type="component" value="Unassembled WGS sequence"/>
</dbReference>